<keyword evidence="3" id="KW-1185">Reference proteome</keyword>
<dbReference type="Proteomes" id="UP000295620">
    <property type="component" value="Unassembled WGS sequence"/>
</dbReference>
<dbReference type="EMBL" id="SNYC01000004">
    <property type="protein sequence ID" value="TDQ09701.1"/>
    <property type="molecule type" value="Genomic_DNA"/>
</dbReference>
<reference evidence="2 3" key="1">
    <citation type="submission" date="2019-03" db="EMBL/GenBank/DDBJ databases">
        <title>Genomic Encyclopedia of Archaeal and Bacterial Type Strains, Phase II (KMG-II): from individual species to whole genera.</title>
        <authorList>
            <person name="Goeker M."/>
        </authorList>
    </citation>
    <scope>NUCLEOTIDE SEQUENCE [LARGE SCALE GENOMIC DNA]</scope>
    <source>
        <strain evidence="2 3">DSM 19035</strain>
    </source>
</reference>
<organism evidence="2 3">
    <name type="scientific">Pedobacter metabolipauper</name>
    <dbReference type="NCBI Taxonomy" id="425513"/>
    <lineage>
        <taxon>Bacteria</taxon>
        <taxon>Pseudomonadati</taxon>
        <taxon>Bacteroidota</taxon>
        <taxon>Sphingobacteriia</taxon>
        <taxon>Sphingobacteriales</taxon>
        <taxon>Sphingobacteriaceae</taxon>
        <taxon>Pedobacter</taxon>
    </lineage>
</organism>
<proteinExistence type="predicted"/>
<dbReference type="AlphaFoldDB" id="A0A4R6SWB6"/>
<evidence type="ECO:0000313" key="2">
    <source>
        <dbReference type="EMBL" id="TDQ09701.1"/>
    </source>
</evidence>
<dbReference type="OrthoDB" id="9762792at2"/>
<dbReference type="InterPro" id="IPR011604">
    <property type="entry name" value="PDDEXK-like_dom_sf"/>
</dbReference>
<dbReference type="RefSeq" id="WP_133575764.1">
    <property type="nucleotide sequence ID" value="NZ_SNYC01000004.1"/>
</dbReference>
<accession>A0A4R6SWB6</accession>
<comment type="caution">
    <text evidence="2">The sequence shown here is derived from an EMBL/GenBank/DDBJ whole genome shotgun (WGS) entry which is preliminary data.</text>
</comment>
<dbReference type="Gene3D" id="3.40.50.300">
    <property type="entry name" value="P-loop containing nucleotide triphosphate hydrolases"/>
    <property type="match status" value="1"/>
</dbReference>
<dbReference type="SUPFAM" id="SSF52980">
    <property type="entry name" value="Restriction endonuclease-like"/>
    <property type="match status" value="1"/>
</dbReference>
<dbReference type="InterPro" id="IPR027417">
    <property type="entry name" value="P-loop_NTPase"/>
</dbReference>
<dbReference type="Pfam" id="PF12705">
    <property type="entry name" value="PDDEXK_1"/>
    <property type="match status" value="1"/>
</dbReference>
<dbReference type="InterPro" id="IPR011335">
    <property type="entry name" value="Restrct_endonuc-II-like"/>
</dbReference>
<dbReference type="InterPro" id="IPR038726">
    <property type="entry name" value="PDDEXK_AddAB-type"/>
</dbReference>
<sequence>MKPFLKEVAEKLVATLGNNLQHSAIIFNNKRPVPYLQNHLAAVINKPFWSPSFFTIQEFFALSSKLKIADTFSQFFILYKKYNELIVLEGGTPIEPAKFYPIARIILSDFAQIDNDLVNAKNLFQQMEDFAEIDYQFDYLTEEQQEFLRGFWTSYSEGKQKNQQAQFIKMWHRMPQLYDGYRAALKEMGLTTMGHVYRQLAEDRAELPGFIDEFSRGKLIFVGFNALSRAEEVVFKRWQNEGKAVFYFDTDSYYLNDPMQEAGLFLRKNLQKTGLINALEGERSLIRANPKHVDVYKTQGQVAQAKILHTALKEDYPLLRSQDNAGKIALILADESLLLPILQTIPTHYTEAEQHYPVNINVTMGYPLASSSIFGLADLWLCVQSALVNETRETVSHKDVAAFLSHPLTGVSEKMRSKIQQVMLKEQLAEVPISRLQSQKGLIQLFFTKIKSSKDAAGALQDIFKWILEQQLADQTLRQTEADLFVATIKELNRLHDALSEYLPGLTKSKELSFVLSLIQKAVKGISVPLTGEPLQGIQVMGLLESRSLDFEKVYILGVNEGLLPQTSVSPSFIPDSIRRAYGLPVIENQDAISAYMFYRLLQRSEKVSLVYNAQADDTNTGEPTRFLRQLEYESGYTFNYLEHKQHISTEKRPLVTVKKDKKVMEVLNGYLNGTTALSASGLTTYINCPLQFFYRYVAKIEEPKEIVENLEANNIGSMLHYVLETFYNQLMTEDALITKERITAHRKEIPQLAVKAFAMVMYNNADYQVQLNGMQKVVMAIVEEYAGVILDYDEQEAPFEILALEKKDRTNFKFSVNGIEKSITLHGIIDRIDRKNGITRIVDYKTGNDILRYSNLVDVFDTNGSKQNKALVQTLFYTYVFEQANAVQFVEPNLYSTRNMRKEGTYFMEGRDKLKLSGEKLQGIKEEFITFVQAKLEELFDENIPFIPTQNEAGFMYSPYQTLCGV</sequence>
<feature type="domain" description="PD-(D/E)XK endonuclease-like" evidence="1">
    <location>
        <begin position="678"/>
        <end position="965"/>
    </location>
</feature>
<name>A0A4R6SWB6_9SPHI</name>
<evidence type="ECO:0000313" key="3">
    <source>
        <dbReference type="Proteomes" id="UP000295620"/>
    </source>
</evidence>
<dbReference type="SUPFAM" id="SSF52540">
    <property type="entry name" value="P-loop containing nucleoside triphosphate hydrolases"/>
    <property type="match status" value="1"/>
</dbReference>
<evidence type="ECO:0000259" key="1">
    <source>
        <dbReference type="Pfam" id="PF12705"/>
    </source>
</evidence>
<protein>
    <submittedName>
        <fullName evidence="2">PD-(D/E)XK nuclease superfamily protein</fullName>
    </submittedName>
</protein>
<gene>
    <name evidence="2" type="ORF">ATK78_1858</name>
</gene>
<dbReference type="Gene3D" id="3.90.320.10">
    <property type="match status" value="1"/>
</dbReference>